<feature type="region of interest" description="Disordered" evidence="1">
    <location>
        <begin position="758"/>
        <end position="828"/>
    </location>
</feature>
<keyword evidence="3" id="KW-1185">Reference proteome</keyword>
<dbReference type="Proteomes" id="UP001320245">
    <property type="component" value="Unassembled WGS sequence"/>
</dbReference>
<proteinExistence type="predicted"/>
<feature type="region of interest" description="Disordered" evidence="1">
    <location>
        <begin position="1"/>
        <end position="73"/>
    </location>
</feature>
<feature type="region of interest" description="Disordered" evidence="1">
    <location>
        <begin position="172"/>
        <end position="192"/>
    </location>
</feature>
<organism evidence="2 3">
    <name type="scientific">Cytospora paraplurivora</name>
    <dbReference type="NCBI Taxonomy" id="2898453"/>
    <lineage>
        <taxon>Eukaryota</taxon>
        <taxon>Fungi</taxon>
        <taxon>Dikarya</taxon>
        <taxon>Ascomycota</taxon>
        <taxon>Pezizomycotina</taxon>
        <taxon>Sordariomycetes</taxon>
        <taxon>Sordariomycetidae</taxon>
        <taxon>Diaporthales</taxon>
        <taxon>Cytosporaceae</taxon>
        <taxon>Cytospora</taxon>
    </lineage>
</organism>
<dbReference type="AlphaFoldDB" id="A0AAN9YMS7"/>
<feature type="compositionally biased region" description="Basic and acidic residues" evidence="1">
    <location>
        <begin position="36"/>
        <end position="45"/>
    </location>
</feature>
<evidence type="ECO:0000313" key="2">
    <source>
        <dbReference type="EMBL" id="KAK7749856.1"/>
    </source>
</evidence>
<feature type="region of interest" description="Disordered" evidence="1">
    <location>
        <begin position="845"/>
        <end position="894"/>
    </location>
</feature>
<evidence type="ECO:0000256" key="1">
    <source>
        <dbReference type="SAM" id="MobiDB-lite"/>
    </source>
</evidence>
<feature type="compositionally biased region" description="Acidic residues" evidence="1">
    <location>
        <begin position="173"/>
        <end position="183"/>
    </location>
</feature>
<feature type="compositionally biased region" description="Acidic residues" evidence="1">
    <location>
        <begin position="819"/>
        <end position="828"/>
    </location>
</feature>
<name>A0AAN9YMS7_9PEZI</name>
<feature type="compositionally biased region" description="Polar residues" evidence="1">
    <location>
        <begin position="23"/>
        <end position="33"/>
    </location>
</feature>
<reference evidence="2 3" key="1">
    <citation type="journal article" date="2023" name="PLoS ONE">
        <title>Cytospora paraplurivora sp. nov. isolated from orchards with fruit tree decline syndrome in Ontario, Canada.</title>
        <authorList>
            <person name="Ilyukhin E."/>
            <person name="Nguyen H.D.T."/>
            <person name="Castle A.J."/>
            <person name="Ellouze W."/>
        </authorList>
    </citation>
    <scope>NUCLEOTIDE SEQUENCE [LARGE SCALE GENOMIC DNA]</scope>
    <source>
        <strain evidence="2 3">FDS-564</strain>
    </source>
</reference>
<feature type="compositionally biased region" description="Gly residues" evidence="1">
    <location>
        <begin position="847"/>
        <end position="857"/>
    </location>
</feature>
<accession>A0AAN9YMS7</accession>
<gene>
    <name evidence="2" type="ORF">SLS53_000437</name>
</gene>
<protein>
    <submittedName>
        <fullName evidence="2">Uncharacterized protein</fullName>
    </submittedName>
</protein>
<comment type="caution">
    <text evidence="2">The sequence shown here is derived from an EMBL/GenBank/DDBJ whole genome shotgun (WGS) entry which is preliminary data.</text>
</comment>
<dbReference type="EMBL" id="JAJSPL020000001">
    <property type="protein sequence ID" value="KAK7749856.1"/>
    <property type="molecule type" value="Genomic_DNA"/>
</dbReference>
<evidence type="ECO:0000313" key="3">
    <source>
        <dbReference type="Proteomes" id="UP001320245"/>
    </source>
</evidence>
<feature type="compositionally biased region" description="Basic and acidic residues" evidence="1">
    <location>
        <begin position="766"/>
        <end position="776"/>
    </location>
</feature>
<feature type="compositionally biased region" description="Acidic residues" evidence="1">
    <location>
        <begin position="777"/>
        <end position="811"/>
    </location>
</feature>
<sequence length="894" mass="100002">MANPHHHQTEQAGAPGDSDSNDEITLQPQTFDVTTELDRLRRETYRPMTASEQAQVGARLAERQQAQKRADRRAIMAAGDAQFDEAAMEEAVRALKRRRLRGDTTSDGDADMRMDDLQHDGASARKMYAYGPEEGPPDPNLDEELDGLALDTELLSLSDEKFRGEFSAATIDVADDEHDDDDDKAPKDTGPAYKPGFNLLESICSHIWLATEVGKHMRPADIVNLYSVSRSFHALLRQFWQSTITAWAEHMAPSSTRVFFWKFYSRHAIQDPSGTTWAAPGPFASSFPRPAWAPPRRRRAHDASVRLVPGLRYLAMVVEREVRVRDILACLARAGHRLPGSTHVALKKIWLLMDISTNGLRRAFVRNEALWTARDLYDAQMFLVKLQMRFNEPVFGPNCPSLVETLLGQRGGLTPLWRLLRGGRREGFRDLLDVVQMRARYCVDGGGDGAAARHRDRWEDYFGVPAWDLGFGHLEGWGEGVVHLSRPDELVVEEAVRRGGTALRDHLVFMVFWGHVDWEGRRNLVPSEEEMYMSDDELPPLTASAGRRCGNVPFEHGNWLPVHARKALWDSLADEEKLAINKRDELDDIKFLPWDDDDEGFFDPDPVEYDGKEIARDDGGGLHGENCICEECEGVCKKCGEVHEDGDDDECSGSGSGDQETEDEDESEEKDKTLDIPAGVTDPAIIETWNKLTTKQKQRIANAHAFAQARLQTRRRVSGTAIADRAPIGTTTLYPRDYKISDPSCLALLRRYDVFPDEMFSPAPPGEEHKEHMEPGKEEEEEKGDDADDEMMDEDNSGGVDDEDEDSTTDDEALKALADEEYSDEELDFDVDKYKSYLAEAREEIGLSGGGPAGGGTDEADGDMAMASAQAHEADVEGSEATRIPMRLPDTRYC</sequence>
<feature type="compositionally biased region" description="Acidic residues" evidence="1">
    <location>
        <begin position="659"/>
        <end position="668"/>
    </location>
</feature>
<feature type="region of interest" description="Disordered" evidence="1">
    <location>
        <begin position="645"/>
        <end position="679"/>
    </location>
</feature>